<comment type="caution">
    <text evidence="3">The sequence shown here is derived from an EMBL/GenBank/DDBJ whole genome shotgun (WGS) entry which is preliminary data.</text>
</comment>
<evidence type="ECO:0000256" key="1">
    <source>
        <dbReference type="SAM" id="MobiDB-lite"/>
    </source>
</evidence>
<feature type="chain" id="PRO_5043643155" evidence="2">
    <location>
        <begin position="27"/>
        <end position="102"/>
    </location>
</feature>
<gene>
    <name evidence="3" type="ORF">QE152_g35119</name>
</gene>
<keyword evidence="4" id="KW-1185">Reference proteome</keyword>
<proteinExistence type="predicted"/>
<evidence type="ECO:0000256" key="2">
    <source>
        <dbReference type="SAM" id="SignalP"/>
    </source>
</evidence>
<evidence type="ECO:0000313" key="4">
    <source>
        <dbReference type="Proteomes" id="UP001458880"/>
    </source>
</evidence>
<dbReference type="AlphaFoldDB" id="A0AAW1IRS3"/>
<sequence>MISKSVFCIFMFIHILCLNQKLLVTSQYVTGYSYEVPSKQLPSPQDSADGATTTSQPDVNDLRNKNGDLEIITTTEKAIETQTNITEDYGYVYKTPKIQLKI</sequence>
<feature type="region of interest" description="Disordered" evidence="1">
    <location>
        <begin position="37"/>
        <end position="65"/>
    </location>
</feature>
<feature type="compositionally biased region" description="Polar residues" evidence="1">
    <location>
        <begin position="40"/>
        <end position="58"/>
    </location>
</feature>
<reference evidence="3 4" key="1">
    <citation type="journal article" date="2024" name="BMC Genomics">
        <title>De novo assembly and annotation of Popillia japonica's genome with initial clues to its potential as an invasive pest.</title>
        <authorList>
            <person name="Cucini C."/>
            <person name="Boschi S."/>
            <person name="Funari R."/>
            <person name="Cardaioli E."/>
            <person name="Iannotti N."/>
            <person name="Marturano G."/>
            <person name="Paoli F."/>
            <person name="Bruttini M."/>
            <person name="Carapelli A."/>
            <person name="Frati F."/>
            <person name="Nardi F."/>
        </authorList>
    </citation>
    <scope>NUCLEOTIDE SEQUENCE [LARGE SCALE GENOMIC DNA]</scope>
    <source>
        <strain evidence="3">DMR45628</strain>
    </source>
</reference>
<name>A0AAW1IRS3_POPJA</name>
<accession>A0AAW1IRS3</accession>
<keyword evidence="2" id="KW-0732">Signal</keyword>
<evidence type="ECO:0000313" key="3">
    <source>
        <dbReference type="EMBL" id="KAK9692527.1"/>
    </source>
</evidence>
<dbReference type="Proteomes" id="UP001458880">
    <property type="component" value="Unassembled WGS sequence"/>
</dbReference>
<feature type="signal peptide" evidence="2">
    <location>
        <begin position="1"/>
        <end position="26"/>
    </location>
</feature>
<dbReference type="EMBL" id="JASPKY010000578">
    <property type="protein sequence ID" value="KAK9692527.1"/>
    <property type="molecule type" value="Genomic_DNA"/>
</dbReference>
<protein>
    <submittedName>
        <fullName evidence="3">Uncharacterized protein</fullName>
    </submittedName>
</protein>
<organism evidence="3 4">
    <name type="scientific">Popillia japonica</name>
    <name type="common">Japanese beetle</name>
    <dbReference type="NCBI Taxonomy" id="7064"/>
    <lineage>
        <taxon>Eukaryota</taxon>
        <taxon>Metazoa</taxon>
        <taxon>Ecdysozoa</taxon>
        <taxon>Arthropoda</taxon>
        <taxon>Hexapoda</taxon>
        <taxon>Insecta</taxon>
        <taxon>Pterygota</taxon>
        <taxon>Neoptera</taxon>
        <taxon>Endopterygota</taxon>
        <taxon>Coleoptera</taxon>
        <taxon>Polyphaga</taxon>
        <taxon>Scarabaeiformia</taxon>
        <taxon>Scarabaeidae</taxon>
        <taxon>Rutelinae</taxon>
        <taxon>Popillia</taxon>
    </lineage>
</organism>